<dbReference type="EMBL" id="CP017480">
    <property type="protein sequence ID" value="APG02653.1"/>
    <property type="molecule type" value="Genomic_DNA"/>
</dbReference>
<protein>
    <recommendedName>
        <fullName evidence="2">ApeI dehydratase-like domain-containing protein</fullName>
    </recommendedName>
</protein>
<dbReference type="AlphaFoldDB" id="A0A1L3ENK5"/>
<dbReference type="InterPro" id="IPR054545">
    <property type="entry name" value="ApeI-like"/>
</dbReference>
<dbReference type="Pfam" id="PF22818">
    <property type="entry name" value="ApeI-like"/>
    <property type="match status" value="1"/>
</dbReference>
<feature type="transmembrane region" description="Helical" evidence="1">
    <location>
        <begin position="30"/>
        <end position="48"/>
    </location>
</feature>
<name>A0A1L3ENK5_9GAMM</name>
<evidence type="ECO:0000259" key="2">
    <source>
        <dbReference type="Pfam" id="PF22818"/>
    </source>
</evidence>
<feature type="transmembrane region" description="Helical" evidence="1">
    <location>
        <begin position="7"/>
        <end position="24"/>
    </location>
</feature>
<gene>
    <name evidence="3" type="ORF">BJI69_01170</name>
</gene>
<sequence length="390" mass="43011">MRKLSSLVLLLVGVLYPFIVYFGMDHVSTPIFGLILGGLWLVRAPALWHQPGGRWMLGVTLVYCAVLAFGGEDDLLRWYPSLICALLLAAFGLSLKFGPPMIERIARVTEPDLPPVAVRYTRKVTWVWVAFFFLNGTASGLLAKWGPLSWWTFYNGILAYSVMGVLFLGEWMLRQRLRRRINKAPMDGAAQRLLSHPWVADAAGGYAGKLGPGMVVELAHAGRTALLRHGRAGVINELGQQAAGDDALSTPMVWRFVDVLPDVARADALLQAALPTLPRVLGERLDGDTHVIELELPLDLACFAEHFPDAPVLPGVVQIGWALAFAAPRLGTPTTCRGIDALKFQRLLRPGDRIELTLRYDAVRERLHFAYRTGDAHYSSAHLRLEGAHA</sequence>
<organism evidence="3 4">
    <name type="scientific">Luteibacter rhizovicinus DSM 16549</name>
    <dbReference type="NCBI Taxonomy" id="1440763"/>
    <lineage>
        <taxon>Bacteria</taxon>
        <taxon>Pseudomonadati</taxon>
        <taxon>Pseudomonadota</taxon>
        <taxon>Gammaproteobacteria</taxon>
        <taxon>Lysobacterales</taxon>
        <taxon>Rhodanobacteraceae</taxon>
        <taxon>Luteibacter</taxon>
    </lineage>
</organism>
<dbReference type="KEGG" id="lrz:BJI69_01170"/>
<keyword evidence="4" id="KW-1185">Reference proteome</keyword>
<keyword evidence="1" id="KW-1133">Transmembrane helix</keyword>
<dbReference type="InterPro" id="IPR029069">
    <property type="entry name" value="HotDog_dom_sf"/>
</dbReference>
<feature type="transmembrane region" description="Helical" evidence="1">
    <location>
        <begin position="77"/>
        <end position="97"/>
    </location>
</feature>
<feature type="transmembrane region" description="Helical" evidence="1">
    <location>
        <begin position="151"/>
        <end position="173"/>
    </location>
</feature>
<dbReference type="SUPFAM" id="SSF54637">
    <property type="entry name" value="Thioesterase/thiol ester dehydrase-isomerase"/>
    <property type="match status" value="1"/>
</dbReference>
<feature type="domain" description="ApeI dehydratase-like" evidence="2">
    <location>
        <begin position="286"/>
        <end position="379"/>
    </location>
</feature>
<dbReference type="Gene3D" id="3.10.129.10">
    <property type="entry name" value="Hotdog Thioesterase"/>
    <property type="match status" value="1"/>
</dbReference>
<accession>A0A1L3ENK5</accession>
<dbReference type="STRING" id="1440763.BJI69_01170"/>
<dbReference type="RefSeq" id="WP_071924836.1">
    <property type="nucleotide sequence ID" value="NZ_CP017480.1"/>
</dbReference>
<feature type="transmembrane region" description="Helical" evidence="1">
    <location>
        <begin position="126"/>
        <end position="145"/>
    </location>
</feature>
<proteinExistence type="predicted"/>
<evidence type="ECO:0000256" key="1">
    <source>
        <dbReference type="SAM" id="Phobius"/>
    </source>
</evidence>
<feature type="transmembrane region" description="Helical" evidence="1">
    <location>
        <begin position="55"/>
        <end position="71"/>
    </location>
</feature>
<keyword evidence="1" id="KW-0812">Transmembrane</keyword>
<keyword evidence="1" id="KW-0472">Membrane</keyword>
<evidence type="ECO:0000313" key="3">
    <source>
        <dbReference type="EMBL" id="APG02653.1"/>
    </source>
</evidence>
<evidence type="ECO:0000313" key="4">
    <source>
        <dbReference type="Proteomes" id="UP000182987"/>
    </source>
</evidence>
<dbReference type="Proteomes" id="UP000182987">
    <property type="component" value="Chromosome"/>
</dbReference>
<reference evidence="4" key="1">
    <citation type="submission" date="2016-09" db="EMBL/GenBank/DDBJ databases">
        <authorList>
            <person name="Lysoe E."/>
        </authorList>
    </citation>
    <scope>NUCLEOTIDE SEQUENCE [LARGE SCALE GENOMIC DNA]</scope>
    <source>
        <strain evidence="4">LJ96T</strain>
    </source>
</reference>